<dbReference type="InterPro" id="IPR017871">
    <property type="entry name" value="ABC_transporter-like_CS"/>
</dbReference>
<feature type="transmembrane region" description="Helical" evidence="7">
    <location>
        <begin position="75"/>
        <end position="100"/>
    </location>
</feature>
<dbReference type="GO" id="GO:0005886">
    <property type="term" value="C:plasma membrane"/>
    <property type="evidence" value="ECO:0007669"/>
    <property type="project" value="UniProtKB-SubCell"/>
</dbReference>
<evidence type="ECO:0000256" key="3">
    <source>
        <dbReference type="ARBA" id="ARBA00022741"/>
    </source>
</evidence>
<dbReference type="GO" id="GO:0034040">
    <property type="term" value="F:ATPase-coupled lipid transmembrane transporter activity"/>
    <property type="evidence" value="ECO:0007669"/>
    <property type="project" value="TreeGrafter"/>
</dbReference>
<dbReference type="Gene3D" id="3.40.50.300">
    <property type="entry name" value="P-loop containing nucleotide triphosphate hydrolases"/>
    <property type="match status" value="1"/>
</dbReference>
<dbReference type="PROSITE" id="PS50929">
    <property type="entry name" value="ABC_TM1F"/>
    <property type="match status" value="1"/>
</dbReference>
<dbReference type="PANTHER" id="PTHR24221">
    <property type="entry name" value="ATP-BINDING CASSETTE SUB-FAMILY B"/>
    <property type="match status" value="1"/>
</dbReference>
<feature type="transmembrane region" description="Helical" evidence="7">
    <location>
        <begin position="265"/>
        <end position="286"/>
    </location>
</feature>
<dbReference type="RefSeq" id="WP_118585427.1">
    <property type="nucleotide sequence ID" value="NZ_QRVS01000004.1"/>
</dbReference>
<feature type="domain" description="ABC transporter" evidence="8">
    <location>
        <begin position="363"/>
        <end position="585"/>
    </location>
</feature>
<dbReference type="InterPro" id="IPR027417">
    <property type="entry name" value="P-loop_NTPase"/>
</dbReference>
<comment type="subcellular location">
    <subcellularLocation>
        <location evidence="1">Cell membrane</location>
        <topology evidence="1">Multi-pass membrane protein</topology>
    </subcellularLocation>
</comment>
<dbReference type="InterPro" id="IPR011527">
    <property type="entry name" value="ABC1_TM_dom"/>
</dbReference>
<protein>
    <submittedName>
        <fullName evidence="10">ABC transporter ATP-binding protein</fullName>
    </submittedName>
</protein>
<keyword evidence="6 7" id="KW-0472">Membrane</keyword>
<dbReference type="Gene3D" id="1.20.1560.10">
    <property type="entry name" value="ABC transporter type 1, transmembrane domain"/>
    <property type="match status" value="1"/>
</dbReference>
<evidence type="ECO:0000259" key="9">
    <source>
        <dbReference type="PROSITE" id="PS50929"/>
    </source>
</evidence>
<evidence type="ECO:0000256" key="7">
    <source>
        <dbReference type="SAM" id="Phobius"/>
    </source>
</evidence>
<name>A0A3R5Z4J5_9FIRM</name>
<proteinExistence type="predicted"/>
<dbReference type="InterPro" id="IPR003593">
    <property type="entry name" value="AAA+_ATPase"/>
</dbReference>
<dbReference type="PANTHER" id="PTHR24221:SF654">
    <property type="entry name" value="ATP-BINDING CASSETTE SUB-FAMILY B MEMBER 6"/>
    <property type="match status" value="1"/>
</dbReference>
<dbReference type="SUPFAM" id="SSF52540">
    <property type="entry name" value="P-loop containing nucleoside triphosphate hydrolases"/>
    <property type="match status" value="1"/>
</dbReference>
<reference evidence="10 11" key="1">
    <citation type="submission" date="2018-08" db="EMBL/GenBank/DDBJ databases">
        <title>A genome reference for cultivated species of the human gut microbiota.</title>
        <authorList>
            <person name="Zou Y."/>
            <person name="Xue W."/>
            <person name="Luo G."/>
        </authorList>
    </citation>
    <scope>NUCLEOTIDE SEQUENCE [LARGE SCALE GENOMIC DNA]</scope>
    <source>
        <strain evidence="10 11">AM27-11</strain>
    </source>
</reference>
<feature type="domain" description="ABC transmembrane type-1" evidence="9">
    <location>
        <begin position="22"/>
        <end position="321"/>
    </location>
</feature>
<evidence type="ECO:0000256" key="5">
    <source>
        <dbReference type="ARBA" id="ARBA00022989"/>
    </source>
</evidence>
<evidence type="ECO:0000256" key="1">
    <source>
        <dbReference type="ARBA" id="ARBA00004651"/>
    </source>
</evidence>
<gene>
    <name evidence="10" type="ORF">DW707_01955</name>
</gene>
<dbReference type="Proteomes" id="UP000286271">
    <property type="component" value="Unassembled WGS sequence"/>
</dbReference>
<evidence type="ECO:0000259" key="8">
    <source>
        <dbReference type="PROSITE" id="PS50893"/>
    </source>
</evidence>
<dbReference type="InterPro" id="IPR003439">
    <property type="entry name" value="ABC_transporter-like_ATP-bd"/>
</dbReference>
<dbReference type="GO" id="GO:0005524">
    <property type="term" value="F:ATP binding"/>
    <property type="evidence" value="ECO:0007669"/>
    <property type="project" value="UniProtKB-KW"/>
</dbReference>
<keyword evidence="3" id="KW-0547">Nucleotide-binding</keyword>
<dbReference type="GO" id="GO:0140359">
    <property type="term" value="F:ABC-type transporter activity"/>
    <property type="evidence" value="ECO:0007669"/>
    <property type="project" value="InterPro"/>
</dbReference>
<evidence type="ECO:0000256" key="4">
    <source>
        <dbReference type="ARBA" id="ARBA00022840"/>
    </source>
</evidence>
<dbReference type="InterPro" id="IPR039421">
    <property type="entry name" value="Type_1_exporter"/>
</dbReference>
<dbReference type="PROSITE" id="PS50893">
    <property type="entry name" value="ABC_TRANSPORTER_2"/>
    <property type="match status" value="1"/>
</dbReference>
<dbReference type="Pfam" id="PF00664">
    <property type="entry name" value="ABC_membrane"/>
    <property type="match status" value="1"/>
</dbReference>
<comment type="caution">
    <text evidence="10">The sequence shown here is derived from an EMBL/GenBank/DDBJ whole genome shotgun (WGS) entry which is preliminary data.</text>
</comment>
<dbReference type="EMBL" id="QSKW01000002">
    <property type="protein sequence ID" value="RHE99992.1"/>
    <property type="molecule type" value="Genomic_DNA"/>
</dbReference>
<dbReference type="InterPro" id="IPR036640">
    <property type="entry name" value="ABC1_TM_sf"/>
</dbReference>
<feature type="transmembrane region" description="Helical" evidence="7">
    <location>
        <begin position="20"/>
        <end position="45"/>
    </location>
</feature>
<dbReference type="PROSITE" id="PS00211">
    <property type="entry name" value="ABC_TRANSPORTER_1"/>
    <property type="match status" value="1"/>
</dbReference>
<keyword evidence="4 10" id="KW-0067">ATP-binding</keyword>
<keyword evidence="5 7" id="KW-1133">Transmembrane helix</keyword>
<evidence type="ECO:0000256" key="6">
    <source>
        <dbReference type="ARBA" id="ARBA00023136"/>
    </source>
</evidence>
<evidence type="ECO:0000256" key="2">
    <source>
        <dbReference type="ARBA" id="ARBA00022692"/>
    </source>
</evidence>
<dbReference type="SUPFAM" id="SSF90123">
    <property type="entry name" value="ABC transporter transmembrane region"/>
    <property type="match status" value="1"/>
</dbReference>
<sequence length="586" mass="65299">MIRILKKFGLLLNSQQKKKISGIVVLMLIGAVLETMSVSLVVPLITALMQDDFMQTNKAAILFCNITGISTMREFVLVIIISLIVIFILKDAFLFFEYYVQTQFICRNRMQTQRRLMEVYLNRPYEFFLNASSGEIMRVIKNDTAGTYGLLTTIMSFFTEAIVAAALIIAIIVVDPEMAVMVAVLLAIVMLFIYKGIKPVLRREGYSYQYNNAVANTWILQSIAGIKEVKVAHKENFFVQEYSKYAKKAVETEKISSVLGNAPRLIIEAITISGMLGYIGVMVFNGREINTLLPQLSAFAVAAVRLLPSANRMSAALNSMAYAEPQLDKTIENLRVAESFENEDKKMFEEKKEERIISLDEECGLKGITFAYPNTEKNVLEKTDMRVPVGASVGIVGPSGAGKTTAVDILLGLLEPQEGMACSDGVNIQEGYSSWLGHLAYIPQMIYMLDDTIRANVAFGFSKEQIDDEQVWRALDEAQLGDFIRSLPEGLDTTIGERGVRLSGGQRQRIGIARALYTDPELLIFDEATSALDNETEAAIMESINSLHGKKTMIIIAHRLTTIRECDIVYRVENGKIQQENKGDIA</sequence>
<dbReference type="AlphaFoldDB" id="A0A3R5Z4J5"/>
<dbReference type="Pfam" id="PF00005">
    <property type="entry name" value="ABC_tran"/>
    <property type="match status" value="1"/>
</dbReference>
<dbReference type="GO" id="GO:0016887">
    <property type="term" value="F:ATP hydrolysis activity"/>
    <property type="evidence" value="ECO:0007669"/>
    <property type="project" value="InterPro"/>
</dbReference>
<evidence type="ECO:0000313" key="11">
    <source>
        <dbReference type="Proteomes" id="UP000286271"/>
    </source>
</evidence>
<feature type="transmembrane region" description="Helical" evidence="7">
    <location>
        <begin position="178"/>
        <end position="197"/>
    </location>
</feature>
<evidence type="ECO:0000313" key="10">
    <source>
        <dbReference type="EMBL" id="RHE99992.1"/>
    </source>
</evidence>
<dbReference type="SMART" id="SM00382">
    <property type="entry name" value="AAA"/>
    <property type="match status" value="1"/>
</dbReference>
<organism evidence="10 11">
    <name type="scientific">Roseburia inulinivorans</name>
    <dbReference type="NCBI Taxonomy" id="360807"/>
    <lineage>
        <taxon>Bacteria</taxon>
        <taxon>Bacillati</taxon>
        <taxon>Bacillota</taxon>
        <taxon>Clostridia</taxon>
        <taxon>Lachnospirales</taxon>
        <taxon>Lachnospiraceae</taxon>
        <taxon>Roseburia</taxon>
    </lineage>
</organism>
<accession>A0A3R5Z4J5</accession>
<feature type="transmembrane region" description="Helical" evidence="7">
    <location>
        <begin position="148"/>
        <end position="172"/>
    </location>
</feature>
<keyword evidence="2 7" id="KW-0812">Transmembrane</keyword>